<comment type="caution">
    <text evidence="2">The sequence shown here is derived from an EMBL/GenBank/DDBJ whole genome shotgun (WGS) entry which is preliminary data.</text>
</comment>
<name>A0ABU2AN29_9ACTN</name>
<sequence length="37" mass="4204">MNEFLEISMVVSLVLTLAFLIAGTALPFLPQERKVRR</sequence>
<evidence type="ECO:0008006" key="4">
    <source>
        <dbReference type="Google" id="ProtNLM"/>
    </source>
</evidence>
<organism evidence="2 3">
    <name type="scientific">Glycomyces lechevalierae</name>
    <dbReference type="NCBI Taxonomy" id="256034"/>
    <lineage>
        <taxon>Bacteria</taxon>
        <taxon>Bacillati</taxon>
        <taxon>Actinomycetota</taxon>
        <taxon>Actinomycetes</taxon>
        <taxon>Glycomycetales</taxon>
        <taxon>Glycomycetaceae</taxon>
        <taxon>Glycomyces</taxon>
    </lineage>
</organism>
<keyword evidence="1" id="KW-0472">Membrane</keyword>
<keyword evidence="1" id="KW-0812">Transmembrane</keyword>
<evidence type="ECO:0000313" key="2">
    <source>
        <dbReference type="EMBL" id="MDR7338624.1"/>
    </source>
</evidence>
<evidence type="ECO:0000313" key="3">
    <source>
        <dbReference type="Proteomes" id="UP001183604"/>
    </source>
</evidence>
<protein>
    <recommendedName>
        <fullName evidence="4">Photosystem II reaction center protein T</fullName>
    </recommendedName>
</protein>
<keyword evidence="3" id="KW-1185">Reference proteome</keyword>
<reference evidence="2 3" key="1">
    <citation type="submission" date="2023-07" db="EMBL/GenBank/DDBJ databases">
        <title>Sequencing the genomes of 1000 actinobacteria strains.</title>
        <authorList>
            <person name="Klenk H.-P."/>
        </authorList>
    </citation>
    <scope>NUCLEOTIDE SEQUENCE [LARGE SCALE GENOMIC DNA]</scope>
    <source>
        <strain evidence="2 3">DSM 44724</strain>
    </source>
</reference>
<evidence type="ECO:0000256" key="1">
    <source>
        <dbReference type="SAM" id="Phobius"/>
    </source>
</evidence>
<feature type="transmembrane region" description="Helical" evidence="1">
    <location>
        <begin position="6"/>
        <end position="29"/>
    </location>
</feature>
<gene>
    <name evidence="2" type="ORF">J2S69_002343</name>
</gene>
<dbReference type="Proteomes" id="UP001183604">
    <property type="component" value="Unassembled WGS sequence"/>
</dbReference>
<accession>A0ABU2AN29</accession>
<dbReference type="EMBL" id="JAVDYD010000001">
    <property type="protein sequence ID" value="MDR7338624.1"/>
    <property type="molecule type" value="Genomic_DNA"/>
</dbReference>
<proteinExistence type="predicted"/>
<keyword evidence="1" id="KW-1133">Transmembrane helix</keyword>